<keyword evidence="3" id="KW-1185">Reference proteome</keyword>
<dbReference type="Proteomes" id="UP001203423">
    <property type="component" value="Unassembled WGS sequence"/>
</dbReference>
<gene>
    <name evidence="2" type="ORF">L2764_07020</name>
</gene>
<evidence type="ECO:0000313" key="2">
    <source>
        <dbReference type="EMBL" id="MCL1124233.1"/>
    </source>
</evidence>
<evidence type="ECO:0000256" key="1">
    <source>
        <dbReference type="SAM" id="MobiDB-lite"/>
    </source>
</evidence>
<protein>
    <recommendedName>
        <fullName evidence="4">Phage protein</fullName>
    </recommendedName>
</protein>
<dbReference type="RefSeq" id="WP_248939512.1">
    <property type="nucleotide sequence ID" value="NZ_JAKIKS010000019.1"/>
</dbReference>
<feature type="compositionally biased region" description="Basic and acidic residues" evidence="1">
    <location>
        <begin position="61"/>
        <end position="70"/>
    </location>
</feature>
<organism evidence="2 3">
    <name type="scientific">Shewanella surugensis</name>
    <dbReference type="NCBI Taxonomy" id="212020"/>
    <lineage>
        <taxon>Bacteria</taxon>
        <taxon>Pseudomonadati</taxon>
        <taxon>Pseudomonadota</taxon>
        <taxon>Gammaproteobacteria</taxon>
        <taxon>Alteromonadales</taxon>
        <taxon>Shewanellaceae</taxon>
        <taxon>Shewanella</taxon>
    </lineage>
</organism>
<comment type="caution">
    <text evidence="2">The sequence shown here is derived from an EMBL/GenBank/DDBJ whole genome shotgun (WGS) entry which is preliminary data.</text>
</comment>
<proteinExistence type="predicted"/>
<evidence type="ECO:0008006" key="4">
    <source>
        <dbReference type="Google" id="ProtNLM"/>
    </source>
</evidence>
<accession>A0ABT0L943</accession>
<name>A0ABT0L943_9GAMM</name>
<dbReference type="EMBL" id="JAKIKS010000019">
    <property type="protein sequence ID" value="MCL1124233.1"/>
    <property type="molecule type" value="Genomic_DNA"/>
</dbReference>
<feature type="region of interest" description="Disordered" evidence="1">
    <location>
        <begin position="61"/>
        <end position="84"/>
    </location>
</feature>
<reference evidence="2 3" key="1">
    <citation type="submission" date="2022-01" db="EMBL/GenBank/DDBJ databases">
        <title>Whole genome-based taxonomy of the Shewanellaceae.</title>
        <authorList>
            <person name="Martin-Rodriguez A.J."/>
        </authorList>
    </citation>
    <scope>NUCLEOTIDE SEQUENCE [LARGE SCALE GENOMIC DNA]</scope>
    <source>
        <strain evidence="2 3">DSM 17177</strain>
    </source>
</reference>
<sequence length="84" mass="9271">MKVQILSGVMIKGTAVFPMTGTDKNAKPSIVEVDKAEARDLIANKQAKRADDKAKISVEIKDPTEAKDELDAYFDEEDEEDEGE</sequence>
<evidence type="ECO:0000313" key="3">
    <source>
        <dbReference type="Proteomes" id="UP001203423"/>
    </source>
</evidence>
<feature type="compositionally biased region" description="Acidic residues" evidence="1">
    <location>
        <begin position="71"/>
        <end position="84"/>
    </location>
</feature>